<dbReference type="Proteomes" id="UP000677228">
    <property type="component" value="Unassembled WGS sequence"/>
</dbReference>
<proteinExistence type="predicted"/>
<dbReference type="EMBL" id="CAJOBA010034560">
    <property type="protein sequence ID" value="CAF3987821.1"/>
    <property type="molecule type" value="Genomic_DNA"/>
</dbReference>
<name>A0A8S2NDH2_9BILA</name>
<protein>
    <submittedName>
        <fullName evidence="2">Uncharacterized protein</fullName>
    </submittedName>
</protein>
<gene>
    <name evidence="1" type="ORF">OVA965_LOCUS22844</name>
    <name evidence="2" type="ORF">TMI583_LOCUS23559</name>
</gene>
<dbReference type="Proteomes" id="UP000682733">
    <property type="component" value="Unassembled WGS sequence"/>
</dbReference>
<organism evidence="2 3">
    <name type="scientific">Didymodactylos carnosus</name>
    <dbReference type="NCBI Taxonomy" id="1234261"/>
    <lineage>
        <taxon>Eukaryota</taxon>
        <taxon>Metazoa</taxon>
        <taxon>Spiralia</taxon>
        <taxon>Gnathifera</taxon>
        <taxon>Rotifera</taxon>
        <taxon>Eurotatoria</taxon>
        <taxon>Bdelloidea</taxon>
        <taxon>Philodinida</taxon>
        <taxon>Philodinidae</taxon>
        <taxon>Didymodactylos</taxon>
    </lineage>
</organism>
<evidence type="ECO:0000313" key="3">
    <source>
        <dbReference type="Proteomes" id="UP000682733"/>
    </source>
</evidence>
<evidence type="ECO:0000313" key="2">
    <source>
        <dbReference type="EMBL" id="CAF3987821.1"/>
    </source>
</evidence>
<accession>A0A8S2NDH2</accession>
<dbReference type="AlphaFoldDB" id="A0A8S2NDH2"/>
<dbReference type="EMBL" id="CAJNOK010013035">
    <property type="protein sequence ID" value="CAF1176632.1"/>
    <property type="molecule type" value="Genomic_DNA"/>
</dbReference>
<evidence type="ECO:0000313" key="1">
    <source>
        <dbReference type="EMBL" id="CAF1176632.1"/>
    </source>
</evidence>
<comment type="caution">
    <text evidence="2">The sequence shown here is derived from an EMBL/GenBank/DDBJ whole genome shotgun (WGS) entry which is preliminary data.</text>
</comment>
<sequence>VVMKCYAEDKEKIKASVGQFVADVRQRLPQYQVDKVINTDQSGLQLELQSTRTFSHKGEKVSTQ</sequence>
<reference evidence="2" key="1">
    <citation type="submission" date="2021-02" db="EMBL/GenBank/DDBJ databases">
        <authorList>
            <person name="Nowell W R."/>
        </authorList>
    </citation>
    <scope>NUCLEOTIDE SEQUENCE</scope>
</reference>
<feature type="non-terminal residue" evidence="2">
    <location>
        <position position="1"/>
    </location>
</feature>